<reference evidence="1 2" key="1">
    <citation type="submission" date="2018-06" db="EMBL/GenBank/DDBJ databases">
        <title>Comparative genomics reveals the genomic features of Rhizophagus irregularis, R. cerebriforme, R. diaphanum and Gigaspora rosea, and their symbiotic lifestyle signature.</title>
        <authorList>
            <person name="Morin E."/>
            <person name="San Clemente H."/>
            <person name="Chen E.C.H."/>
            <person name="De La Providencia I."/>
            <person name="Hainaut M."/>
            <person name="Kuo A."/>
            <person name="Kohler A."/>
            <person name="Murat C."/>
            <person name="Tang N."/>
            <person name="Roy S."/>
            <person name="Loubradou J."/>
            <person name="Henrissat B."/>
            <person name="Grigoriev I.V."/>
            <person name="Corradi N."/>
            <person name="Roux C."/>
            <person name="Martin F.M."/>
        </authorList>
    </citation>
    <scope>NUCLEOTIDE SEQUENCE [LARGE SCALE GENOMIC DNA]</scope>
    <source>
        <strain evidence="1 2">DAOM 194757</strain>
    </source>
</reference>
<dbReference type="Proteomes" id="UP000266673">
    <property type="component" value="Unassembled WGS sequence"/>
</dbReference>
<gene>
    <name evidence="1" type="ORF">C2G38_2218805</name>
</gene>
<sequence>MNLKYIEQCTKRDNSATLKWFNLPQTTLRVIKGKGPKWYRELRNEIEEKYIRGSETLITPNPWTSKGILSKMNWIVEKAINRNFLGRIILIKNNMAVANHWIIQNLNHQLAPCKDCYQNNTSLGKVKCTKKIKTNNVRIVKVDRKKRIRMDPKDLKQVQRSYEKGECKKIYNNKKGNHD</sequence>
<accession>A0A397U6C4</accession>
<protein>
    <submittedName>
        <fullName evidence="1">Uncharacterized protein</fullName>
    </submittedName>
</protein>
<dbReference type="EMBL" id="QKWP01001926">
    <property type="protein sequence ID" value="RIB05754.1"/>
    <property type="molecule type" value="Genomic_DNA"/>
</dbReference>
<comment type="caution">
    <text evidence="1">The sequence shown here is derived from an EMBL/GenBank/DDBJ whole genome shotgun (WGS) entry which is preliminary data.</text>
</comment>
<evidence type="ECO:0000313" key="1">
    <source>
        <dbReference type="EMBL" id="RIB05754.1"/>
    </source>
</evidence>
<name>A0A397U6C4_9GLOM</name>
<organism evidence="1 2">
    <name type="scientific">Gigaspora rosea</name>
    <dbReference type="NCBI Taxonomy" id="44941"/>
    <lineage>
        <taxon>Eukaryota</taxon>
        <taxon>Fungi</taxon>
        <taxon>Fungi incertae sedis</taxon>
        <taxon>Mucoromycota</taxon>
        <taxon>Glomeromycotina</taxon>
        <taxon>Glomeromycetes</taxon>
        <taxon>Diversisporales</taxon>
        <taxon>Gigasporaceae</taxon>
        <taxon>Gigaspora</taxon>
    </lineage>
</organism>
<dbReference type="AlphaFoldDB" id="A0A397U6C4"/>
<evidence type="ECO:0000313" key="2">
    <source>
        <dbReference type="Proteomes" id="UP000266673"/>
    </source>
</evidence>
<proteinExistence type="predicted"/>
<keyword evidence="2" id="KW-1185">Reference proteome</keyword>